<dbReference type="Proteomes" id="UP001160301">
    <property type="component" value="Unassembled WGS sequence"/>
</dbReference>
<evidence type="ECO:0000313" key="1">
    <source>
        <dbReference type="EMBL" id="MDI1429862.1"/>
    </source>
</evidence>
<name>A0ABT6NNF4_9BACT</name>
<proteinExistence type="predicted"/>
<accession>A0ABT6NNF4</accession>
<dbReference type="RefSeq" id="WP_136965608.1">
    <property type="nucleotide sequence ID" value="NZ_JARZHI010000006.1"/>
</dbReference>
<keyword evidence="2" id="KW-1185">Reference proteome</keyword>
<protein>
    <submittedName>
        <fullName evidence="1">Uncharacterized protein</fullName>
    </submittedName>
</protein>
<evidence type="ECO:0000313" key="2">
    <source>
        <dbReference type="Proteomes" id="UP001160301"/>
    </source>
</evidence>
<gene>
    <name evidence="1" type="ORF">QHF89_10155</name>
</gene>
<sequence length="179" mass="20690">MDARFESFDDEAQAILAEDRFLAVFTHYRKHVLLDEQGRQNYRALLSSHEALELTRDELLYPGEKEVTYKGNVERLMRIEVFKEALAWQDNPAREYILDMMEEMLLEDNLLSELGREMHRSLAANKMELFELLYQHAPARTAGLLEQSKDGRLAKLIEYIVRETERTSALEAAGALSPG</sequence>
<comment type="caution">
    <text evidence="1">The sequence shown here is derived from an EMBL/GenBank/DDBJ whole genome shotgun (WGS) entry which is preliminary data.</text>
</comment>
<organism evidence="1 2">
    <name type="scientific">Polyangium sorediatum</name>
    <dbReference type="NCBI Taxonomy" id="889274"/>
    <lineage>
        <taxon>Bacteria</taxon>
        <taxon>Pseudomonadati</taxon>
        <taxon>Myxococcota</taxon>
        <taxon>Polyangia</taxon>
        <taxon>Polyangiales</taxon>
        <taxon>Polyangiaceae</taxon>
        <taxon>Polyangium</taxon>
    </lineage>
</organism>
<dbReference type="EMBL" id="JARZHI010000006">
    <property type="protein sequence ID" value="MDI1429862.1"/>
    <property type="molecule type" value="Genomic_DNA"/>
</dbReference>
<reference evidence="1 2" key="1">
    <citation type="submission" date="2023-04" db="EMBL/GenBank/DDBJ databases">
        <title>The genome sequence of Polyangium sorediatum DSM14670.</title>
        <authorList>
            <person name="Zhang X."/>
        </authorList>
    </citation>
    <scope>NUCLEOTIDE SEQUENCE [LARGE SCALE GENOMIC DNA]</scope>
    <source>
        <strain evidence="1 2">DSM 14670</strain>
    </source>
</reference>